<dbReference type="SUPFAM" id="SSF56112">
    <property type="entry name" value="Protein kinase-like (PK-like)"/>
    <property type="match status" value="1"/>
</dbReference>
<dbReference type="GO" id="GO:0005634">
    <property type="term" value="C:nucleus"/>
    <property type="evidence" value="ECO:0007669"/>
    <property type="project" value="TreeGrafter"/>
</dbReference>
<gene>
    <name evidence="3" type="ORF">BDBG_06079</name>
</gene>
<accession>A0A179UTK4</accession>
<dbReference type="Gene3D" id="3.30.200.20">
    <property type="entry name" value="Phosphorylase Kinase, domain 1"/>
    <property type="match status" value="1"/>
</dbReference>
<name>A0A179UTK4_BLAGS</name>
<dbReference type="GO" id="GO:0005524">
    <property type="term" value="F:ATP binding"/>
    <property type="evidence" value="ECO:0007669"/>
    <property type="project" value="InterPro"/>
</dbReference>
<evidence type="ECO:0000256" key="1">
    <source>
        <dbReference type="SAM" id="MobiDB-lite"/>
    </source>
</evidence>
<dbReference type="KEGG" id="bgh:BDBG_06079"/>
<dbReference type="GeneID" id="8502969"/>
<dbReference type="PROSITE" id="PS00108">
    <property type="entry name" value="PROTEIN_KINASE_ST"/>
    <property type="match status" value="1"/>
</dbReference>
<feature type="region of interest" description="Disordered" evidence="1">
    <location>
        <begin position="39"/>
        <end position="61"/>
    </location>
</feature>
<dbReference type="Gene3D" id="1.10.510.10">
    <property type="entry name" value="Transferase(Phosphotransferase) domain 1"/>
    <property type="match status" value="1"/>
</dbReference>
<dbReference type="PANTHER" id="PTHR24345">
    <property type="entry name" value="SERINE/THREONINE-PROTEIN KINASE PLK"/>
    <property type="match status" value="1"/>
</dbReference>
<dbReference type="InterPro" id="IPR008271">
    <property type="entry name" value="Ser/Thr_kinase_AS"/>
</dbReference>
<protein>
    <submittedName>
        <fullName evidence="3">Serine/threonine protein kinase</fullName>
    </submittedName>
</protein>
<dbReference type="PROSITE" id="PS50011">
    <property type="entry name" value="PROTEIN_KINASE_DOM"/>
    <property type="match status" value="1"/>
</dbReference>
<dbReference type="SMART" id="SM00220">
    <property type="entry name" value="S_TKc"/>
    <property type="match status" value="1"/>
</dbReference>
<dbReference type="RefSeq" id="XP_031579673.1">
    <property type="nucleotide sequence ID" value="XM_031722447.1"/>
</dbReference>
<feature type="region of interest" description="Disordered" evidence="1">
    <location>
        <begin position="386"/>
        <end position="469"/>
    </location>
</feature>
<dbReference type="Pfam" id="PF00069">
    <property type="entry name" value="Pkinase"/>
    <property type="match status" value="1"/>
</dbReference>
<evidence type="ECO:0000259" key="2">
    <source>
        <dbReference type="PROSITE" id="PS50011"/>
    </source>
</evidence>
<dbReference type="OrthoDB" id="10252171at2759"/>
<evidence type="ECO:0000313" key="3">
    <source>
        <dbReference type="EMBL" id="OAT11123.1"/>
    </source>
</evidence>
<dbReference type="CDD" id="cd00180">
    <property type="entry name" value="PKc"/>
    <property type="match status" value="1"/>
</dbReference>
<feature type="compositionally biased region" description="Polar residues" evidence="1">
    <location>
        <begin position="439"/>
        <end position="462"/>
    </location>
</feature>
<dbReference type="VEuPathDB" id="FungiDB:BDBG_06079"/>
<dbReference type="InterPro" id="IPR011009">
    <property type="entry name" value="Kinase-like_dom_sf"/>
</dbReference>
<dbReference type="InterPro" id="IPR000719">
    <property type="entry name" value="Prot_kinase_dom"/>
</dbReference>
<keyword evidence="3" id="KW-0808">Transferase</keyword>
<evidence type="ECO:0000313" key="4">
    <source>
        <dbReference type="Proteomes" id="UP000002038"/>
    </source>
</evidence>
<keyword evidence="3" id="KW-0418">Kinase</keyword>
<proteinExistence type="predicted"/>
<keyword evidence="4" id="KW-1185">Reference proteome</keyword>
<dbReference type="EMBL" id="GG657462">
    <property type="protein sequence ID" value="OAT11123.1"/>
    <property type="molecule type" value="Genomic_DNA"/>
</dbReference>
<organism evidence="3 4">
    <name type="scientific">Blastomyces gilchristii (strain SLH14081)</name>
    <name type="common">Blastomyces dermatitidis</name>
    <dbReference type="NCBI Taxonomy" id="559298"/>
    <lineage>
        <taxon>Eukaryota</taxon>
        <taxon>Fungi</taxon>
        <taxon>Dikarya</taxon>
        <taxon>Ascomycota</taxon>
        <taxon>Pezizomycotina</taxon>
        <taxon>Eurotiomycetes</taxon>
        <taxon>Eurotiomycetidae</taxon>
        <taxon>Onygenales</taxon>
        <taxon>Ajellomycetaceae</taxon>
        <taxon>Blastomyces</taxon>
    </lineage>
</organism>
<reference evidence="4" key="1">
    <citation type="journal article" date="2015" name="PLoS Genet.">
        <title>The dynamic genome and transcriptome of the human fungal pathogen Blastomyces and close relative Emmonsia.</title>
        <authorList>
            <person name="Munoz J.F."/>
            <person name="Gauthier G.M."/>
            <person name="Desjardins C.A."/>
            <person name="Gallo J.E."/>
            <person name="Holder J."/>
            <person name="Sullivan T.D."/>
            <person name="Marty A.J."/>
            <person name="Carmen J.C."/>
            <person name="Chen Z."/>
            <person name="Ding L."/>
            <person name="Gujja S."/>
            <person name="Magrini V."/>
            <person name="Misas E."/>
            <person name="Mitreva M."/>
            <person name="Priest M."/>
            <person name="Saif S."/>
            <person name="Whiston E.A."/>
            <person name="Young S."/>
            <person name="Zeng Q."/>
            <person name="Goldman W.E."/>
            <person name="Mardis E.R."/>
            <person name="Taylor J.W."/>
            <person name="McEwen J.G."/>
            <person name="Clay O.K."/>
            <person name="Klein B.S."/>
            <person name="Cuomo C.A."/>
        </authorList>
    </citation>
    <scope>NUCLEOTIDE SEQUENCE [LARGE SCALE GENOMIC DNA]</scope>
    <source>
        <strain evidence="4">SLH14081</strain>
    </source>
</reference>
<keyword evidence="3" id="KW-0723">Serine/threonine-protein kinase</keyword>
<feature type="domain" description="Protein kinase" evidence="2">
    <location>
        <begin position="143"/>
        <end position="495"/>
    </location>
</feature>
<dbReference type="Proteomes" id="UP000002038">
    <property type="component" value="Unassembled WGS sequence"/>
</dbReference>
<feature type="region of interest" description="Disordered" evidence="1">
    <location>
        <begin position="345"/>
        <end position="372"/>
    </location>
</feature>
<dbReference type="AlphaFoldDB" id="A0A179UTK4"/>
<dbReference type="GO" id="GO:0004674">
    <property type="term" value="F:protein serine/threonine kinase activity"/>
    <property type="evidence" value="ECO:0007669"/>
    <property type="project" value="UniProtKB-KW"/>
</dbReference>
<sequence>MEHPDLVAVLYPYQQSSDAIAAITAPENASLHIPAMHQAEQPSLSLRSRDATPEPEENNYESFSYRNKDALRLTFSHRPKQATGPPCSMTGKEERNAATLPGSLFRNELTASTELFFGGLGLQSRTPTAPVSGAQTPPQDLILIKRGFLGAGGFGTVTHRWDVSTGLEYACKKPHGPLDPLVQEYWKKEIKIMGQIKHENIVKFHPEIKVGFRVCFWTIFHSGTLDNSIGSSLFPLKYLHEQNPPIAHRDLKLENVLVRERCPLHAQLADFGLVKEGSLRTGKIGTACRKRMSEEYLGVKKIIDRANQYKNEGLMEFLTIHMLVLKPEDRSSADVCLKAVEHLSAPSRDGSVTPTQASLAGKAPLTSENAVSDLSPSELNAYIAANAPLEESRKRPAQERSSSGTPRQTKRLARTDGSDSPGRHTQYNSVFPPFPPGWQQDSNDSDAPSTITNAAGNRSIPSNVDDHLDDPVRASERALSNSEEELLRLVQADFQ</sequence>